<dbReference type="InterPro" id="IPR036388">
    <property type="entry name" value="WH-like_DNA-bd_sf"/>
</dbReference>
<reference evidence="1 2" key="1">
    <citation type="journal article" date="2013" name="Genome Announc.">
        <title>Genome sequence of 'Candidatus Methanomassiliicoccus intestinalis' Issoire-Mx1, a third thermoplasmatales-related methanogenic archaeon from human feces.</title>
        <authorList>
            <person name="Borrel G."/>
            <person name="Harris H.M."/>
            <person name="Parisot N."/>
            <person name="Gaci N."/>
            <person name="Tottey W."/>
            <person name="Mihajlovski A."/>
            <person name="Deane J."/>
            <person name="Gribaldo S."/>
            <person name="Bardot O."/>
            <person name="Peyretaillade E."/>
            <person name="Peyret P."/>
            <person name="O'Toole P.W."/>
            <person name="Brugere J.F."/>
        </authorList>
    </citation>
    <scope>NUCLEOTIDE SEQUENCE [LARGE SCALE GENOMIC DNA]</scope>
    <source>
        <strain evidence="1 2">Issoire-Mx1</strain>
    </source>
</reference>
<dbReference type="Proteomes" id="UP000014070">
    <property type="component" value="Chromosome"/>
</dbReference>
<gene>
    <name evidence="1" type="ORF">MMINT_17470</name>
</gene>
<evidence type="ECO:0008006" key="3">
    <source>
        <dbReference type="Google" id="ProtNLM"/>
    </source>
</evidence>
<dbReference type="STRING" id="1295009.MMINT_17470"/>
<dbReference type="Gene3D" id="1.10.10.10">
    <property type="entry name" value="Winged helix-like DNA-binding domain superfamily/Winged helix DNA-binding domain"/>
    <property type="match status" value="1"/>
</dbReference>
<organism evidence="1 2">
    <name type="scientific">Methanomassiliicoccus intestinalis (strain Issoire-Mx1)</name>
    <dbReference type="NCBI Taxonomy" id="1295009"/>
    <lineage>
        <taxon>Archaea</taxon>
        <taxon>Methanobacteriati</taxon>
        <taxon>Thermoplasmatota</taxon>
        <taxon>Thermoplasmata</taxon>
        <taxon>Methanomassiliicoccales</taxon>
        <taxon>Methanomassiliicoccaceae</taxon>
        <taxon>Methanomassiliicoccus</taxon>
    </lineage>
</organism>
<dbReference type="OrthoDB" id="229881at2157"/>
<dbReference type="InterPro" id="IPR036390">
    <property type="entry name" value="WH_DNA-bd_sf"/>
</dbReference>
<dbReference type="InParanoid" id="R9TBF4"/>
<dbReference type="SUPFAM" id="SSF46785">
    <property type="entry name" value="Winged helix' DNA-binding domain"/>
    <property type="match status" value="1"/>
</dbReference>
<dbReference type="AlphaFoldDB" id="R9TBF4"/>
<protein>
    <recommendedName>
        <fullName evidence="3">Winged helix-turn-helix transcriptional regulator</fullName>
    </recommendedName>
</protein>
<proteinExistence type="predicted"/>
<accession>R9TBF4</accession>
<keyword evidence="2" id="KW-1185">Reference proteome</keyword>
<dbReference type="KEGG" id="mer:MMINT_17470"/>
<sequence length="104" mass="12049">MTDTNTITKRLENEVSLLERHVKMLKTIKENEPIGIIRLAELLGHPQHKVRYSLRILEQEGLIVPSPDGAVTTEKFDEFMKDIDRLLEDMEKAVNRLKIELKSP</sequence>
<name>R9TBF4_METII</name>
<evidence type="ECO:0000313" key="2">
    <source>
        <dbReference type="Proteomes" id="UP000014070"/>
    </source>
</evidence>
<dbReference type="HOGENOM" id="CLU_152992_0_0_2"/>
<evidence type="ECO:0000313" key="1">
    <source>
        <dbReference type="EMBL" id="AGN27036.1"/>
    </source>
</evidence>
<dbReference type="Pfam" id="PF13412">
    <property type="entry name" value="HTH_24"/>
    <property type="match status" value="1"/>
</dbReference>
<dbReference type="EMBL" id="CP005934">
    <property type="protein sequence ID" value="AGN27036.1"/>
    <property type="molecule type" value="Genomic_DNA"/>
</dbReference>